<dbReference type="OrthoDB" id="294378at2759"/>
<organism evidence="3 4">
    <name type="scientific">Olpidium bornovanus</name>
    <dbReference type="NCBI Taxonomy" id="278681"/>
    <lineage>
        <taxon>Eukaryota</taxon>
        <taxon>Fungi</taxon>
        <taxon>Fungi incertae sedis</taxon>
        <taxon>Olpidiomycota</taxon>
        <taxon>Olpidiomycotina</taxon>
        <taxon>Olpidiomycetes</taxon>
        <taxon>Olpidiales</taxon>
        <taxon>Olpidiaceae</taxon>
        <taxon>Olpidium</taxon>
    </lineage>
</organism>
<keyword evidence="1" id="KW-0677">Repeat</keyword>
<dbReference type="FunFam" id="2.20.110.10:FF:000002">
    <property type="entry name" value="Phosphatidylinositol 4-phosphate 5-kinase 8"/>
    <property type="match status" value="1"/>
</dbReference>
<name>A0A8H7ZWH7_9FUNG</name>
<dbReference type="PANTHER" id="PTHR43215">
    <property type="entry name" value="RADIAL SPOKE HEAD 1 HOMOLOG"/>
    <property type="match status" value="1"/>
</dbReference>
<sequence>MSDAGSGDEEQREEGPSIGIYEGDRNAQKQRHGRGKNIFPNKDVYEGTYVNGKREGTGTYSFHSGARYTGGYHNNLREGKGRLVYPDGSRYSGDWKQGKRNGVGIYWYANGDKHQGEWLNDQKHGSGTYTFASSGSQKKGVWENGTLLGPGQIVHADHTIKAEFVTNEHIQAPATVLYHSTGFEQVIDKIEPFIQQLPMPEKEAVAVED</sequence>
<comment type="caution">
    <text evidence="3">The sequence shown here is derived from an EMBL/GenBank/DDBJ whole genome shotgun (WGS) entry which is preliminary data.</text>
</comment>
<reference evidence="3 4" key="1">
    <citation type="journal article" name="Sci. Rep.">
        <title>Genome-scale phylogenetic analyses confirm Olpidium as the closest living zoosporic fungus to the non-flagellated, terrestrial fungi.</title>
        <authorList>
            <person name="Chang Y."/>
            <person name="Rochon D."/>
            <person name="Sekimoto S."/>
            <person name="Wang Y."/>
            <person name="Chovatia M."/>
            <person name="Sandor L."/>
            <person name="Salamov A."/>
            <person name="Grigoriev I.V."/>
            <person name="Stajich J.E."/>
            <person name="Spatafora J.W."/>
        </authorList>
    </citation>
    <scope>NUCLEOTIDE SEQUENCE [LARGE SCALE GENOMIC DNA]</scope>
    <source>
        <strain evidence="3">S191</strain>
    </source>
</reference>
<dbReference type="GO" id="GO:0005634">
    <property type="term" value="C:nucleus"/>
    <property type="evidence" value="ECO:0007669"/>
    <property type="project" value="TreeGrafter"/>
</dbReference>
<evidence type="ECO:0000256" key="2">
    <source>
        <dbReference type="SAM" id="MobiDB-lite"/>
    </source>
</evidence>
<dbReference type="GO" id="GO:0031514">
    <property type="term" value="C:motile cilium"/>
    <property type="evidence" value="ECO:0007669"/>
    <property type="project" value="TreeGrafter"/>
</dbReference>
<dbReference type="SUPFAM" id="SSF82185">
    <property type="entry name" value="Histone H3 K4-specific methyltransferase SET7/9 N-terminal domain"/>
    <property type="match status" value="1"/>
</dbReference>
<dbReference type="Gene3D" id="2.20.110.10">
    <property type="entry name" value="Histone H3 K4-specific methyltransferase SET7/9 N-terminal domain"/>
    <property type="match status" value="2"/>
</dbReference>
<protein>
    <submittedName>
        <fullName evidence="3">Uncharacterized protein</fullName>
    </submittedName>
</protein>
<dbReference type="GO" id="GO:0035082">
    <property type="term" value="P:axoneme assembly"/>
    <property type="evidence" value="ECO:0007669"/>
    <property type="project" value="TreeGrafter"/>
</dbReference>
<evidence type="ECO:0000256" key="1">
    <source>
        <dbReference type="ARBA" id="ARBA00022737"/>
    </source>
</evidence>
<dbReference type="Proteomes" id="UP000673691">
    <property type="component" value="Unassembled WGS sequence"/>
</dbReference>
<accession>A0A8H7ZWH7</accession>
<evidence type="ECO:0000313" key="3">
    <source>
        <dbReference type="EMBL" id="KAG5460858.1"/>
    </source>
</evidence>
<dbReference type="SMART" id="SM00698">
    <property type="entry name" value="MORN"/>
    <property type="match status" value="5"/>
</dbReference>
<dbReference type="InterPro" id="IPR003409">
    <property type="entry name" value="MORN"/>
</dbReference>
<dbReference type="Pfam" id="PF02493">
    <property type="entry name" value="MORN"/>
    <property type="match status" value="4"/>
</dbReference>
<evidence type="ECO:0000313" key="4">
    <source>
        <dbReference type="Proteomes" id="UP000673691"/>
    </source>
</evidence>
<keyword evidence="4" id="KW-1185">Reference proteome</keyword>
<dbReference type="AlphaFoldDB" id="A0A8H7ZWH7"/>
<gene>
    <name evidence="3" type="ORF">BJ554DRAFT_7044</name>
</gene>
<dbReference type="EMBL" id="JAEFCI010004594">
    <property type="protein sequence ID" value="KAG5460858.1"/>
    <property type="molecule type" value="Genomic_DNA"/>
</dbReference>
<dbReference type="PANTHER" id="PTHR43215:SF14">
    <property type="entry name" value="RADIAL SPOKE HEAD 1 HOMOLOG"/>
    <property type="match status" value="1"/>
</dbReference>
<proteinExistence type="predicted"/>
<feature type="compositionally biased region" description="Acidic residues" evidence="2">
    <location>
        <begin position="1"/>
        <end position="12"/>
    </location>
</feature>
<feature type="region of interest" description="Disordered" evidence="2">
    <location>
        <begin position="1"/>
        <end position="41"/>
    </location>
</feature>